<keyword evidence="2" id="KW-1185">Reference proteome</keyword>
<gene>
    <name evidence="1" type="ORF">GCM10017044_04530</name>
</gene>
<dbReference type="PROSITE" id="PS51365">
    <property type="entry name" value="RENAL_DIPEPTIDASE_2"/>
    <property type="match status" value="1"/>
</dbReference>
<dbReference type="PANTHER" id="PTHR10443">
    <property type="entry name" value="MICROSOMAL DIPEPTIDASE"/>
    <property type="match status" value="1"/>
</dbReference>
<dbReference type="InterPro" id="IPR032466">
    <property type="entry name" value="Metal_Hydrolase"/>
</dbReference>
<dbReference type="Pfam" id="PF01244">
    <property type="entry name" value="Peptidase_M19"/>
    <property type="match status" value="1"/>
</dbReference>
<evidence type="ECO:0000313" key="1">
    <source>
        <dbReference type="EMBL" id="GHF13556.1"/>
    </source>
</evidence>
<dbReference type="PANTHER" id="PTHR10443:SF12">
    <property type="entry name" value="DIPEPTIDASE"/>
    <property type="match status" value="1"/>
</dbReference>
<organism evidence="1 2">
    <name type="scientific">Kordiimonas sediminis</name>
    <dbReference type="NCBI Taxonomy" id="1735581"/>
    <lineage>
        <taxon>Bacteria</taxon>
        <taxon>Pseudomonadati</taxon>
        <taxon>Pseudomonadota</taxon>
        <taxon>Alphaproteobacteria</taxon>
        <taxon>Kordiimonadales</taxon>
        <taxon>Kordiimonadaceae</taxon>
        <taxon>Kordiimonas</taxon>
    </lineage>
</organism>
<dbReference type="EMBL" id="BNCI01000001">
    <property type="protein sequence ID" value="GHF13556.1"/>
    <property type="molecule type" value="Genomic_DNA"/>
</dbReference>
<reference evidence="1" key="2">
    <citation type="submission" date="2020-09" db="EMBL/GenBank/DDBJ databases">
        <authorList>
            <person name="Sun Q."/>
            <person name="Kim S."/>
        </authorList>
    </citation>
    <scope>NUCLEOTIDE SEQUENCE</scope>
    <source>
        <strain evidence="1">KCTC 42590</strain>
    </source>
</reference>
<proteinExistence type="predicted"/>
<dbReference type="Proteomes" id="UP000630923">
    <property type="component" value="Unassembled WGS sequence"/>
</dbReference>
<dbReference type="GO" id="GO:0070573">
    <property type="term" value="F:metallodipeptidase activity"/>
    <property type="evidence" value="ECO:0007669"/>
    <property type="project" value="InterPro"/>
</dbReference>
<dbReference type="Gene3D" id="3.20.20.140">
    <property type="entry name" value="Metal-dependent hydrolases"/>
    <property type="match status" value="1"/>
</dbReference>
<evidence type="ECO:0000313" key="2">
    <source>
        <dbReference type="Proteomes" id="UP000630923"/>
    </source>
</evidence>
<sequence>MTTGTGGVAHNAPNAIVWDNHACMPLRPGDTDFLPELARHRAAGFRIVTLNIGMDMTPWDQIMGVAETFRRWIEDNADRYVQIKSADDLDLAIQTDRLGVLFDLEGGAALDGKLERLEILHALGVRWMLFAYNQNNLLAGGCMGQDTGLTPFGRDVLQEINRLGIIPCCSHVGEISSLQIMEHSTGPVILSHANPRAVWDHARNVSDAVLDACAQTGGVVGINGVGPFLGKNDNSTEAFIRALDYAVDRIGADHVGLGLDFVFDRQELDDWIQANRDRFPDADDYASGMKLIEPERLPAIQTSLEKLGYSTADIRKIFGENWARVARQVW</sequence>
<dbReference type="InterPro" id="IPR008257">
    <property type="entry name" value="Pept_M19"/>
</dbReference>
<name>A0A919ALK2_9PROT</name>
<accession>A0A919ALK2</accession>
<dbReference type="RefSeq" id="WP_191249929.1">
    <property type="nucleotide sequence ID" value="NZ_BNCI01000001.1"/>
</dbReference>
<dbReference type="GO" id="GO:0006508">
    <property type="term" value="P:proteolysis"/>
    <property type="evidence" value="ECO:0007669"/>
    <property type="project" value="InterPro"/>
</dbReference>
<evidence type="ECO:0008006" key="3">
    <source>
        <dbReference type="Google" id="ProtNLM"/>
    </source>
</evidence>
<dbReference type="AlphaFoldDB" id="A0A919ALK2"/>
<comment type="caution">
    <text evidence="1">The sequence shown here is derived from an EMBL/GenBank/DDBJ whole genome shotgun (WGS) entry which is preliminary data.</text>
</comment>
<reference evidence="1" key="1">
    <citation type="journal article" date="2014" name="Int. J. Syst. Evol. Microbiol.">
        <title>Complete genome sequence of Corynebacterium casei LMG S-19264T (=DSM 44701T), isolated from a smear-ripened cheese.</title>
        <authorList>
            <consortium name="US DOE Joint Genome Institute (JGI-PGF)"/>
            <person name="Walter F."/>
            <person name="Albersmeier A."/>
            <person name="Kalinowski J."/>
            <person name="Ruckert C."/>
        </authorList>
    </citation>
    <scope>NUCLEOTIDE SEQUENCE</scope>
    <source>
        <strain evidence="1">KCTC 42590</strain>
    </source>
</reference>
<protein>
    <recommendedName>
        <fullName evidence="3">Membrane dipeptidase</fullName>
    </recommendedName>
</protein>
<dbReference type="SUPFAM" id="SSF51556">
    <property type="entry name" value="Metallo-dependent hydrolases"/>
    <property type="match status" value="1"/>
</dbReference>